<reference evidence="2 3" key="1">
    <citation type="submission" date="2019-07" db="EMBL/GenBank/DDBJ databases">
        <title>Whole genome shotgun sequence of Halobacillus faecis NBRC 103569.</title>
        <authorList>
            <person name="Hosoyama A."/>
            <person name="Uohara A."/>
            <person name="Ohji S."/>
            <person name="Ichikawa N."/>
        </authorList>
    </citation>
    <scope>NUCLEOTIDE SEQUENCE [LARGE SCALE GENOMIC DNA]</scope>
    <source>
        <strain evidence="2 3">NBRC 103569</strain>
    </source>
</reference>
<dbReference type="InterPro" id="IPR016181">
    <property type="entry name" value="Acyl_CoA_acyltransferase"/>
</dbReference>
<dbReference type="RefSeq" id="WP_146815174.1">
    <property type="nucleotide sequence ID" value="NZ_BJYD01000014.1"/>
</dbReference>
<protein>
    <submittedName>
        <fullName evidence="2">Acetyltransferase</fullName>
    </submittedName>
</protein>
<gene>
    <name evidence="2" type="ORF">HFA01_17210</name>
</gene>
<dbReference type="Proteomes" id="UP000321886">
    <property type="component" value="Unassembled WGS sequence"/>
</dbReference>
<accession>A0A511WQP2</accession>
<keyword evidence="2" id="KW-0808">Transferase</keyword>
<keyword evidence="3" id="KW-1185">Reference proteome</keyword>
<dbReference type="GO" id="GO:0016747">
    <property type="term" value="F:acyltransferase activity, transferring groups other than amino-acyl groups"/>
    <property type="evidence" value="ECO:0007669"/>
    <property type="project" value="InterPro"/>
</dbReference>
<feature type="domain" description="N-acetyltransferase" evidence="1">
    <location>
        <begin position="146"/>
        <end position="281"/>
    </location>
</feature>
<proteinExistence type="predicted"/>
<sequence length="281" mass="32351">MTIIYEHDPIKFHEQVEPLLLDKEAENNLPLGVLERLKNTQGKEACHLIRFQDNGKTTFMSMRTPPHLWIIPSLSHWEPAQIRAFVQYLVKEEHDVPGVLGERKAVKFFLEEWMDHTGQEAELQMEQGIFRLQQLKTIQKQKGHLIEADASHQSLVEDWLRQYGRETGEGHVAGRAEELAENLIADRRLHLWIVEGTAVSMASRARTTKNGATINAVYTPDQYKRKGYASQAVWHLTDKLLKSGYSFCSLYTDLANPTSNSIYKKIGYERMGDSIVYHFTK</sequence>
<dbReference type="Pfam" id="PF08445">
    <property type="entry name" value="FR47"/>
    <property type="match status" value="1"/>
</dbReference>
<dbReference type="PROSITE" id="PS51186">
    <property type="entry name" value="GNAT"/>
    <property type="match status" value="1"/>
</dbReference>
<dbReference type="InterPro" id="IPR013653">
    <property type="entry name" value="GCN5-like_dom"/>
</dbReference>
<evidence type="ECO:0000259" key="1">
    <source>
        <dbReference type="PROSITE" id="PS51186"/>
    </source>
</evidence>
<dbReference type="EMBL" id="BJYD01000014">
    <property type="protein sequence ID" value="GEN53459.1"/>
    <property type="molecule type" value="Genomic_DNA"/>
</dbReference>
<comment type="caution">
    <text evidence="2">The sequence shown here is derived from an EMBL/GenBank/DDBJ whole genome shotgun (WGS) entry which is preliminary data.</text>
</comment>
<dbReference type="Gene3D" id="3.40.630.30">
    <property type="match status" value="1"/>
</dbReference>
<dbReference type="OrthoDB" id="3174529at2"/>
<evidence type="ECO:0000313" key="3">
    <source>
        <dbReference type="Proteomes" id="UP000321886"/>
    </source>
</evidence>
<name>A0A511WQP2_9BACI</name>
<organism evidence="2 3">
    <name type="scientific">Halobacillus faecis</name>
    <dbReference type="NCBI Taxonomy" id="360184"/>
    <lineage>
        <taxon>Bacteria</taxon>
        <taxon>Bacillati</taxon>
        <taxon>Bacillota</taxon>
        <taxon>Bacilli</taxon>
        <taxon>Bacillales</taxon>
        <taxon>Bacillaceae</taxon>
        <taxon>Halobacillus</taxon>
    </lineage>
</organism>
<dbReference type="AlphaFoldDB" id="A0A511WQP2"/>
<dbReference type="InterPro" id="IPR000182">
    <property type="entry name" value="GNAT_dom"/>
</dbReference>
<evidence type="ECO:0000313" key="2">
    <source>
        <dbReference type="EMBL" id="GEN53459.1"/>
    </source>
</evidence>
<dbReference type="SUPFAM" id="SSF55729">
    <property type="entry name" value="Acyl-CoA N-acyltransferases (Nat)"/>
    <property type="match status" value="1"/>
</dbReference>